<evidence type="ECO:0000313" key="2">
    <source>
        <dbReference type="Proteomes" id="UP000095287"/>
    </source>
</evidence>
<keyword evidence="1" id="KW-0732">Signal</keyword>
<name>A0A1I7ZZQ3_9BILA</name>
<dbReference type="Proteomes" id="UP000095287">
    <property type="component" value="Unplaced"/>
</dbReference>
<proteinExistence type="predicted"/>
<evidence type="ECO:0000313" key="3">
    <source>
        <dbReference type="WBParaSite" id="L893_g31191.t1"/>
    </source>
</evidence>
<reference evidence="3" key="1">
    <citation type="submission" date="2016-11" db="UniProtKB">
        <authorList>
            <consortium name="WormBaseParasite"/>
        </authorList>
    </citation>
    <scope>IDENTIFICATION</scope>
</reference>
<dbReference type="WBParaSite" id="L893_g31191.t1">
    <property type="protein sequence ID" value="L893_g31191.t1"/>
    <property type="gene ID" value="L893_g31191"/>
</dbReference>
<keyword evidence="2" id="KW-1185">Reference proteome</keyword>
<dbReference type="AlphaFoldDB" id="A0A1I7ZZQ3"/>
<accession>A0A1I7ZZQ3</accession>
<sequence>MKAVFVLLAVLVLVASASPPRAECSPNDYSPLCHAKGGQRPPKCTDGILSEDCYPSRDGIGQGINSGYEPILFN</sequence>
<protein>
    <submittedName>
        <fullName evidence="3">Laminin N-terminal domain-containing protein</fullName>
    </submittedName>
</protein>
<feature type="signal peptide" evidence="1">
    <location>
        <begin position="1"/>
        <end position="17"/>
    </location>
</feature>
<evidence type="ECO:0000256" key="1">
    <source>
        <dbReference type="SAM" id="SignalP"/>
    </source>
</evidence>
<organism evidence="2 3">
    <name type="scientific">Steinernema glaseri</name>
    <dbReference type="NCBI Taxonomy" id="37863"/>
    <lineage>
        <taxon>Eukaryota</taxon>
        <taxon>Metazoa</taxon>
        <taxon>Ecdysozoa</taxon>
        <taxon>Nematoda</taxon>
        <taxon>Chromadorea</taxon>
        <taxon>Rhabditida</taxon>
        <taxon>Tylenchina</taxon>
        <taxon>Panagrolaimomorpha</taxon>
        <taxon>Strongyloidoidea</taxon>
        <taxon>Steinernematidae</taxon>
        <taxon>Steinernema</taxon>
    </lineage>
</organism>
<feature type="chain" id="PRO_5009314121" evidence="1">
    <location>
        <begin position="18"/>
        <end position="74"/>
    </location>
</feature>